<protein>
    <recommendedName>
        <fullName evidence="4">Raffinose/stachyose/melibiose transport system substrate-binding protein</fullName>
    </recommendedName>
</protein>
<feature type="signal peptide" evidence="1">
    <location>
        <begin position="1"/>
        <end position="23"/>
    </location>
</feature>
<keyword evidence="1" id="KW-0732">Signal</keyword>
<dbReference type="InterPro" id="IPR050490">
    <property type="entry name" value="Bact_solute-bd_prot1"/>
</dbReference>
<feature type="chain" id="PRO_5046212861" description="Raffinose/stachyose/melibiose transport system substrate-binding protein" evidence="1">
    <location>
        <begin position="24"/>
        <end position="426"/>
    </location>
</feature>
<keyword evidence="3" id="KW-1185">Reference proteome</keyword>
<evidence type="ECO:0008006" key="4">
    <source>
        <dbReference type="Google" id="ProtNLM"/>
    </source>
</evidence>
<name>A0ABZ0UA16_9FIRM</name>
<accession>A0ABZ0UA16</accession>
<organism evidence="2 3">
    <name type="scientific">Blautia producta</name>
    <dbReference type="NCBI Taxonomy" id="33035"/>
    <lineage>
        <taxon>Bacteria</taxon>
        <taxon>Bacillati</taxon>
        <taxon>Bacillota</taxon>
        <taxon>Clostridia</taxon>
        <taxon>Lachnospirales</taxon>
        <taxon>Lachnospiraceae</taxon>
        <taxon>Blautia</taxon>
    </lineage>
</organism>
<evidence type="ECO:0000256" key="1">
    <source>
        <dbReference type="SAM" id="SignalP"/>
    </source>
</evidence>
<dbReference type="PANTHER" id="PTHR43649">
    <property type="entry name" value="ARABINOSE-BINDING PROTEIN-RELATED"/>
    <property type="match status" value="1"/>
</dbReference>
<dbReference type="Pfam" id="PF01547">
    <property type="entry name" value="SBP_bac_1"/>
    <property type="match status" value="1"/>
</dbReference>
<dbReference type="PROSITE" id="PS51257">
    <property type="entry name" value="PROKAR_LIPOPROTEIN"/>
    <property type="match status" value="1"/>
</dbReference>
<gene>
    <name evidence="2" type="ORF">BLCOC_12700</name>
</gene>
<reference evidence="2" key="1">
    <citation type="submission" date="2023-10" db="EMBL/GenBank/DDBJ databases">
        <title>Genome sequence of Blautia coccoides DSM 935.</title>
        <authorList>
            <person name="Boeer T."/>
            <person name="Bengelsdorf F.R."/>
            <person name="Daniel R."/>
            <person name="Poehlein A."/>
        </authorList>
    </citation>
    <scope>NUCLEOTIDE SEQUENCE [LARGE SCALE GENOMIC DNA]</scope>
    <source>
        <strain evidence="2">DSM 935</strain>
    </source>
</reference>
<dbReference type="InterPro" id="IPR006059">
    <property type="entry name" value="SBP"/>
</dbReference>
<dbReference type="EMBL" id="CP136422">
    <property type="protein sequence ID" value="WPX72929.1"/>
    <property type="molecule type" value="Genomic_DNA"/>
</dbReference>
<dbReference type="Proteomes" id="UP001325248">
    <property type="component" value="Chromosome"/>
</dbReference>
<sequence length="426" mass="48740">MRARKFYLYMTLLPLVLSGCAAADWQETAMKEQAPVTVTATVKQSRYTRGLEKMIEKLSQEENIIVECQVVPDEQSSSIIKMRASSYELTDMVDSNFPDLYNQIDASKYLEDLSDETWVEKLKHPEIVTYQDKVYAFPFQSMQGIHGMVYNQEVFERAGIEKIPESWEELLEVCETISRELPDVVPVCMAKESWITQVLPADAMTKALGITGSEQYARALMDKTIKWTDIPAFSEVLDHYMELFSKGYVNEDYLSFTYENCVEAVGNGTAAMHFNGSFFAGEVQDQYPGARLGMFNVIMPNAAEDMATANMYSVGFALSNTSKKKDVVKKIFRLWSTPEYADLYFRDTPGFPAFDDVDGGSTPYYLADMKEKYIDSDMVSGDFLSKFDSGRDKIMDYLWIYLLEEPKKQSLNGREILERFQTDYEQ</sequence>
<evidence type="ECO:0000313" key="3">
    <source>
        <dbReference type="Proteomes" id="UP001325248"/>
    </source>
</evidence>
<proteinExistence type="predicted"/>
<evidence type="ECO:0000313" key="2">
    <source>
        <dbReference type="EMBL" id="WPX72929.1"/>
    </source>
</evidence>
<dbReference type="Gene3D" id="3.40.190.10">
    <property type="entry name" value="Periplasmic binding protein-like II"/>
    <property type="match status" value="2"/>
</dbReference>
<dbReference type="PANTHER" id="PTHR43649:SF12">
    <property type="entry name" value="DIACETYLCHITOBIOSE BINDING PROTEIN DASA"/>
    <property type="match status" value="1"/>
</dbReference>
<dbReference type="SUPFAM" id="SSF53850">
    <property type="entry name" value="Periplasmic binding protein-like II"/>
    <property type="match status" value="1"/>
</dbReference>